<feature type="region of interest" description="Disordered" evidence="7">
    <location>
        <begin position="51"/>
        <end position="202"/>
    </location>
</feature>
<dbReference type="GO" id="GO:0006357">
    <property type="term" value="P:regulation of transcription by RNA polymerase II"/>
    <property type="evidence" value="ECO:0007669"/>
    <property type="project" value="TreeGrafter"/>
</dbReference>
<dbReference type="InterPro" id="IPR045109">
    <property type="entry name" value="LSDs-like"/>
</dbReference>
<accession>A0AAN9EAK7</accession>
<dbReference type="AlphaFoldDB" id="A0AAN9EAK7"/>
<proteinExistence type="inferred from homology"/>
<feature type="compositionally biased region" description="Basic and acidic residues" evidence="7">
    <location>
        <begin position="119"/>
        <end position="130"/>
    </location>
</feature>
<dbReference type="InterPro" id="IPR003347">
    <property type="entry name" value="JmjC_dom"/>
</dbReference>
<dbReference type="SUPFAM" id="SSF51197">
    <property type="entry name" value="Clavaminate synthase-like"/>
    <property type="match status" value="1"/>
</dbReference>
<dbReference type="PROSITE" id="PS51667">
    <property type="entry name" value="WRC"/>
    <property type="match status" value="1"/>
</dbReference>
<evidence type="ECO:0000256" key="5">
    <source>
        <dbReference type="PROSITE-ProRule" id="PRU00175"/>
    </source>
</evidence>
<feature type="domain" description="RING-type" evidence="8">
    <location>
        <begin position="251"/>
        <end position="297"/>
    </location>
</feature>
<dbReference type="GO" id="GO:0032454">
    <property type="term" value="F:histone H3K9 demethylase activity"/>
    <property type="evidence" value="ECO:0007669"/>
    <property type="project" value="InterPro"/>
</dbReference>
<evidence type="ECO:0000256" key="1">
    <source>
        <dbReference type="ARBA" id="ARBA00004123"/>
    </source>
</evidence>
<evidence type="ECO:0000256" key="6">
    <source>
        <dbReference type="PROSITE-ProRule" id="PRU01002"/>
    </source>
</evidence>
<organism evidence="11 12">
    <name type="scientific">Crotalaria pallida</name>
    <name type="common">Smooth rattlebox</name>
    <name type="synonym">Crotalaria striata</name>
    <dbReference type="NCBI Taxonomy" id="3830"/>
    <lineage>
        <taxon>Eukaryota</taxon>
        <taxon>Viridiplantae</taxon>
        <taxon>Streptophyta</taxon>
        <taxon>Embryophyta</taxon>
        <taxon>Tracheophyta</taxon>
        <taxon>Spermatophyta</taxon>
        <taxon>Magnoliopsida</taxon>
        <taxon>eudicotyledons</taxon>
        <taxon>Gunneridae</taxon>
        <taxon>Pentapetalae</taxon>
        <taxon>rosids</taxon>
        <taxon>fabids</taxon>
        <taxon>Fabales</taxon>
        <taxon>Fabaceae</taxon>
        <taxon>Papilionoideae</taxon>
        <taxon>50 kb inversion clade</taxon>
        <taxon>genistoids sensu lato</taxon>
        <taxon>core genistoids</taxon>
        <taxon>Crotalarieae</taxon>
        <taxon>Crotalaria</taxon>
    </lineage>
</organism>
<dbReference type="PROSITE" id="PS50089">
    <property type="entry name" value="ZF_RING_2"/>
    <property type="match status" value="1"/>
</dbReference>
<sequence length="1034" mass="117124">MVKKSAAAAVEEEVPDHLRCGRTDGKQWRCRRRVKDNLKLCDIHYLQGRHRQFKEKVPESLKLQRKKRKKKNKDSALNDLSNAEIRARKVKKKRKVSEKSKNGGGGSNDSQLELIRMVLKREVEKREKNTNKNKKKKKEKEKEKDEEDEDDDEETESDYNEEEEELRRELPNGLMAISPASTPRHSGNVSGGGGGSKSNSHRDIKVGVVYDKSLTPRYFRSKNVDRAPVGKLQVVPFGPNLKKGKGTKKNCHRCQRSDSLNLIKCSSCQKKFFCVDCIKERYFDTQSEVKKACPVCRGTCTCKDCLASQCKDSESKEFLAGKSRVDRILHFHYLICMLLPVLKEISDNQNTVLETEAKVKGKELSDIRIKQVDFGCTEKRYCNQCKRTILDLHRSCPSCSYTLCLSCCQELSQGRTCGEINSSMFKLPDKLKACTASESHTLDGKSISSGNLTATSVLPEQANCNGIDSVSCPPTVLGGCGNSLLDLRCVFPISWIKEMEVNAEEIVCSYDFPETSDKSSGCSLCIDTDLKTNRCKLLREAALREGSNDNCLFYPTVLDISGSNFEHFQKHWGKGHPMVVRDVLQSTSNLSWNPLIMFCTYLERSIASYENNKDLLESCLDWCEVEINIRQYFAGSLKRHPQKNTCHEVLKLKGLLSSQLFKEQFPSHFAEVIDALPVQEYMNPVSGLLNLAANLPQGSENHDIGPYVYISYGCAEKEDNAVTKLCYDSYDVVNIMAHSSGVPLTTEFLTKTRKLLKKQQALCQRESPKISTEQLEEHKVKGMPSPDAPDMQQKGLQSMVKEEMDFFRRVNRTTCISTEANKAASRSIDSNSTQNGECDLFSDSEPSPLPHGTVESTELCTQHNSRNPSQSSNTEKNKFKEDSGAQWDVFRRQDVPKLMEYLQKHSDEFSCTDDYQEKMVHPILDQSVFLDSTHKARLKEEFEIEPWTFQQHVGEAVIIPAGCPYQIRNPKCSVHVVLEFVSPENVAQCIKLIDEVRLLPEDHKAKVDKLEVKKIALYRMNAAIKEIHELTCKT</sequence>
<comment type="similarity">
    <text evidence="2">Belongs to the JARID1 histone demethylase family.</text>
</comment>
<keyword evidence="5" id="KW-0863">Zinc-finger</keyword>
<dbReference type="EMBL" id="JAYWIO010000007">
    <property type="protein sequence ID" value="KAK7252214.1"/>
    <property type="molecule type" value="Genomic_DNA"/>
</dbReference>
<dbReference type="Pfam" id="PF08879">
    <property type="entry name" value="WRC"/>
    <property type="match status" value="1"/>
</dbReference>
<evidence type="ECO:0000313" key="12">
    <source>
        <dbReference type="Proteomes" id="UP001372338"/>
    </source>
</evidence>
<dbReference type="PROSITE" id="PS51184">
    <property type="entry name" value="JMJC"/>
    <property type="match status" value="1"/>
</dbReference>
<reference evidence="11 12" key="1">
    <citation type="submission" date="2024-01" db="EMBL/GenBank/DDBJ databases">
        <title>The genomes of 5 underutilized Papilionoideae crops provide insights into root nodulation and disease resistanc.</title>
        <authorList>
            <person name="Yuan L."/>
        </authorList>
    </citation>
    <scope>NUCLEOTIDE SEQUENCE [LARGE SCALE GENOMIC DNA]</scope>
    <source>
        <strain evidence="11">ZHUSHIDOU_FW_LH</strain>
        <tissue evidence="11">Leaf</tissue>
    </source>
</reference>
<evidence type="ECO:0000256" key="4">
    <source>
        <dbReference type="ARBA" id="ARBA00023242"/>
    </source>
</evidence>
<evidence type="ECO:0000256" key="2">
    <source>
        <dbReference type="ARBA" id="ARBA00006801"/>
    </source>
</evidence>
<dbReference type="PANTHER" id="PTHR12549:SF42">
    <property type="entry name" value="LYSINE-SPECIFIC DEMETHYLASE JMJ28"/>
    <property type="match status" value="1"/>
</dbReference>
<dbReference type="GO" id="GO:0003712">
    <property type="term" value="F:transcription coregulator activity"/>
    <property type="evidence" value="ECO:0007669"/>
    <property type="project" value="TreeGrafter"/>
</dbReference>
<evidence type="ECO:0000256" key="7">
    <source>
        <dbReference type="SAM" id="MobiDB-lite"/>
    </source>
</evidence>
<protein>
    <recommendedName>
        <fullName evidence="13">Lysine-specific demethylase JMJ25</fullName>
    </recommendedName>
</protein>
<dbReference type="Gene3D" id="2.60.120.650">
    <property type="entry name" value="Cupin"/>
    <property type="match status" value="1"/>
</dbReference>
<dbReference type="GO" id="GO:0000785">
    <property type="term" value="C:chromatin"/>
    <property type="evidence" value="ECO:0007669"/>
    <property type="project" value="TreeGrafter"/>
</dbReference>
<keyword evidence="3" id="KW-0479">Metal-binding</keyword>
<feature type="compositionally biased region" description="Basic and acidic residues" evidence="7">
    <location>
        <begin position="15"/>
        <end position="25"/>
    </location>
</feature>
<name>A0AAN9EAK7_CROPI</name>
<feature type="domain" description="JmjC" evidence="9">
    <location>
        <begin position="684"/>
        <end position="997"/>
    </location>
</feature>
<feature type="region of interest" description="Disordered" evidence="7">
    <location>
        <begin position="1"/>
        <end position="25"/>
    </location>
</feature>
<dbReference type="GO" id="GO:0031490">
    <property type="term" value="F:chromatin DNA binding"/>
    <property type="evidence" value="ECO:0007669"/>
    <property type="project" value="TreeGrafter"/>
</dbReference>
<evidence type="ECO:0000256" key="3">
    <source>
        <dbReference type="ARBA" id="ARBA00022723"/>
    </source>
</evidence>
<evidence type="ECO:0000313" key="11">
    <source>
        <dbReference type="EMBL" id="KAK7252214.1"/>
    </source>
</evidence>
<comment type="caution">
    <text evidence="11">The sequence shown here is derived from an EMBL/GenBank/DDBJ whole genome shotgun (WGS) entry which is preliminary data.</text>
</comment>
<dbReference type="SMART" id="SM00558">
    <property type="entry name" value="JmjC"/>
    <property type="match status" value="1"/>
</dbReference>
<feature type="region of interest" description="Disordered" evidence="7">
    <location>
        <begin position="821"/>
        <end position="885"/>
    </location>
</feature>
<comment type="caution">
    <text evidence="6">Lacks conserved residue(s) required for the propagation of feature annotation.</text>
</comment>
<gene>
    <name evidence="11" type="ORF">RIF29_36012</name>
</gene>
<feature type="compositionally biased region" description="Polar residues" evidence="7">
    <location>
        <begin position="827"/>
        <end position="836"/>
    </location>
</feature>
<keyword evidence="5" id="KW-0862">Zinc</keyword>
<dbReference type="GO" id="GO:0000118">
    <property type="term" value="C:histone deacetylase complex"/>
    <property type="evidence" value="ECO:0007669"/>
    <property type="project" value="TreeGrafter"/>
</dbReference>
<dbReference type="InterPro" id="IPR001841">
    <property type="entry name" value="Znf_RING"/>
</dbReference>
<feature type="compositionally biased region" description="Acidic residues" evidence="7">
    <location>
        <begin position="144"/>
        <end position="164"/>
    </location>
</feature>
<feature type="compositionally biased region" description="Basic residues" evidence="7">
    <location>
        <begin position="63"/>
        <end position="72"/>
    </location>
</feature>
<dbReference type="Proteomes" id="UP001372338">
    <property type="component" value="Unassembled WGS sequence"/>
</dbReference>
<comment type="subcellular location">
    <subcellularLocation>
        <location evidence="1">Nucleus</location>
    </subcellularLocation>
</comment>
<feature type="compositionally biased region" description="Basic and acidic residues" evidence="7">
    <location>
        <begin position="875"/>
        <end position="885"/>
    </location>
</feature>
<feature type="domain" description="WRC" evidence="10">
    <location>
        <begin position="14"/>
        <end position="60"/>
    </location>
</feature>
<evidence type="ECO:0008006" key="13">
    <source>
        <dbReference type="Google" id="ProtNLM"/>
    </source>
</evidence>
<evidence type="ECO:0000259" key="10">
    <source>
        <dbReference type="PROSITE" id="PS51667"/>
    </source>
</evidence>
<feature type="region of interest" description="Disordered" evidence="7">
    <location>
        <begin position="766"/>
        <end position="794"/>
    </location>
</feature>
<feature type="compositionally biased region" description="Polar residues" evidence="7">
    <location>
        <begin position="854"/>
        <end position="874"/>
    </location>
</feature>
<dbReference type="Pfam" id="PF02373">
    <property type="entry name" value="JmjC"/>
    <property type="match status" value="1"/>
</dbReference>
<dbReference type="GO" id="GO:0008270">
    <property type="term" value="F:zinc ion binding"/>
    <property type="evidence" value="ECO:0007669"/>
    <property type="project" value="UniProtKB-KW"/>
</dbReference>
<evidence type="ECO:0000259" key="8">
    <source>
        <dbReference type="PROSITE" id="PS50089"/>
    </source>
</evidence>
<evidence type="ECO:0000259" key="9">
    <source>
        <dbReference type="PROSITE" id="PS51184"/>
    </source>
</evidence>
<dbReference type="PANTHER" id="PTHR12549">
    <property type="entry name" value="JMJC DOMAIN-CONTAINING HISTONE DEMETHYLATION PROTEIN"/>
    <property type="match status" value="1"/>
</dbReference>
<keyword evidence="4" id="KW-0539">Nucleus</keyword>
<dbReference type="InterPro" id="IPR014977">
    <property type="entry name" value="WRC_dom"/>
</dbReference>
<keyword evidence="12" id="KW-1185">Reference proteome</keyword>